<name>A0A391NU87_9EUKA</name>
<dbReference type="AlphaFoldDB" id="A0A391NU87"/>
<evidence type="ECO:0000313" key="1">
    <source>
        <dbReference type="EMBL" id="GCA62798.1"/>
    </source>
</evidence>
<dbReference type="EMBL" id="BDIP01001432">
    <property type="protein sequence ID" value="GCA62798.1"/>
    <property type="molecule type" value="Genomic_DNA"/>
</dbReference>
<protein>
    <submittedName>
        <fullName evidence="1">Uncharacterized protein</fullName>
    </submittedName>
</protein>
<dbReference type="Proteomes" id="UP000265618">
    <property type="component" value="Unassembled WGS sequence"/>
</dbReference>
<evidence type="ECO:0000313" key="2">
    <source>
        <dbReference type="Proteomes" id="UP000265618"/>
    </source>
</evidence>
<organism evidence="1 2">
    <name type="scientific">Kipferlia bialata</name>
    <dbReference type="NCBI Taxonomy" id="797122"/>
    <lineage>
        <taxon>Eukaryota</taxon>
        <taxon>Metamonada</taxon>
        <taxon>Carpediemonas-like organisms</taxon>
        <taxon>Kipferlia</taxon>
    </lineage>
</organism>
<proteinExistence type="predicted"/>
<accession>A0A391NU87</accession>
<feature type="non-terminal residue" evidence="1">
    <location>
        <position position="78"/>
    </location>
</feature>
<gene>
    <name evidence="1" type="ORF">KIPB_005872</name>
</gene>
<comment type="caution">
    <text evidence="1">The sequence shown here is derived from an EMBL/GenBank/DDBJ whole genome shotgun (WGS) entry which is preliminary data.</text>
</comment>
<keyword evidence="2" id="KW-1185">Reference proteome</keyword>
<reference evidence="1 2" key="1">
    <citation type="journal article" date="2018" name="PLoS ONE">
        <title>The draft genome of Kipferlia bialata reveals reductive genome evolution in fornicate parasites.</title>
        <authorList>
            <person name="Tanifuji G."/>
            <person name="Takabayashi S."/>
            <person name="Kume K."/>
            <person name="Takagi M."/>
            <person name="Nakayama T."/>
            <person name="Kamikawa R."/>
            <person name="Inagaki Y."/>
            <person name="Hashimoto T."/>
        </authorList>
    </citation>
    <scope>NUCLEOTIDE SEQUENCE [LARGE SCALE GENOMIC DNA]</scope>
    <source>
        <strain evidence="1">NY0173</strain>
    </source>
</reference>
<sequence length="78" mass="8935">EELLYSPVFGYYDVIQHPCLDECIDHIKGLRQYHVLMAQGETEAAEALNTAARKRVDDREQARADRWRAGLEASRGCK</sequence>